<accession>A0A4Y2DQA0</accession>
<name>A0A4Y2DQA0_ARAVE</name>
<keyword evidence="2" id="KW-1185">Reference proteome</keyword>
<dbReference type="AlphaFoldDB" id="A0A4Y2DQA0"/>
<evidence type="ECO:0000313" key="2">
    <source>
        <dbReference type="Proteomes" id="UP000499080"/>
    </source>
</evidence>
<dbReference type="EMBL" id="BGPR01000397">
    <property type="protein sequence ID" value="GBM17978.1"/>
    <property type="molecule type" value="Genomic_DNA"/>
</dbReference>
<dbReference type="Proteomes" id="UP000499080">
    <property type="component" value="Unassembled WGS sequence"/>
</dbReference>
<sequence>MHTWKKTMTGGRRGRDGLGFGTGEFQVRDPIPLKIRRVWGLLHAAPYVVVKRPPAGVVRKLGEGGASSGVVLAV</sequence>
<protein>
    <submittedName>
        <fullName evidence="1">Uncharacterized protein</fullName>
    </submittedName>
</protein>
<proteinExistence type="predicted"/>
<organism evidence="1 2">
    <name type="scientific">Araneus ventricosus</name>
    <name type="common">Orbweaver spider</name>
    <name type="synonym">Epeira ventricosa</name>
    <dbReference type="NCBI Taxonomy" id="182803"/>
    <lineage>
        <taxon>Eukaryota</taxon>
        <taxon>Metazoa</taxon>
        <taxon>Ecdysozoa</taxon>
        <taxon>Arthropoda</taxon>
        <taxon>Chelicerata</taxon>
        <taxon>Arachnida</taxon>
        <taxon>Araneae</taxon>
        <taxon>Araneomorphae</taxon>
        <taxon>Entelegynae</taxon>
        <taxon>Araneoidea</taxon>
        <taxon>Araneidae</taxon>
        <taxon>Araneus</taxon>
    </lineage>
</organism>
<gene>
    <name evidence="1" type="ORF">AVEN_238380_1</name>
</gene>
<evidence type="ECO:0000313" key="1">
    <source>
        <dbReference type="EMBL" id="GBM17978.1"/>
    </source>
</evidence>
<comment type="caution">
    <text evidence="1">The sequence shown here is derived from an EMBL/GenBank/DDBJ whole genome shotgun (WGS) entry which is preliminary data.</text>
</comment>
<reference evidence="1 2" key="1">
    <citation type="journal article" date="2019" name="Sci. Rep.">
        <title>Orb-weaving spider Araneus ventricosus genome elucidates the spidroin gene catalogue.</title>
        <authorList>
            <person name="Kono N."/>
            <person name="Nakamura H."/>
            <person name="Ohtoshi R."/>
            <person name="Moran D.A.P."/>
            <person name="Shinohara A."/>
            <person name="Yoshida Y."/>
            <person name="Fujiwara M."/>
            <person name="Mori M."/>
            <person name="Tomita M."/>
            <person name="Arakawa K."/>
        </authorList>
    </citation>
    <scope>NUCLEOTIDE SEQUENCE [LARGE SCALE GENOMIC DNA]</scope>
</reference>